<keyword evidence="2 6" id="KW-0808">Transferase</keyword>
<evidence type="ECO:0000256" key="7">
    <source>
        <dbReference type="RuleBase" id="RU003835"/>
    </source>
</evidence>
<reference evidence="9" key="1">
    <citation type="submission" date="2017-04" db="EMBL/GenBank/DDBJ databases">
        <authorList>
            <person name="Varghese N."/>
            <person name="Submissions S."/>
        </authorList>
    </citation>
    <scope>NUCLEOTIDE SEQUENCE [LARGE SCALE GENOMIC DNA]</scope>
    <source>
        <strain evidence="9">DSM 21500</strain>
    </source>
</reference>
<dbReference type="GO" id="GO:0006085">
    <property type="term" value="P:acetyl-CoA biosynthetic process"/>
    <property type="evidence" value="ECO:0007669"/>
    <property type="project" value="UniProtKB-UniRule"/>
</dbReference>
<feature type="binding site" evidence="6">
    <location>
        <begin position="331"/>
        <end position="335"/>
    </location>
    <ligand>
        <name>ATP</name>
        <dbReference type="ChEBI" id="CHEBI:30616"/>
    </ligand>
</feature>
<proteinExistence type="inferred from homology"/>
<evidence type="ECO:0000256" key="5">
    <source>
        <dbReference type="ARBA" id="ARBA00022840"/>
    </source>
</evidence>
<evidence type="ECO:0000256" key="1">
    <source>
        <dbReference type="ARBA" id="ARBA00008748"/>
    </source>
</evidence>
<dbReference type="InterPro" id="IPR023865">
    <property type="entry name" value="Aliphatic_acid_kinase_CS"/>
</dbReference>
<evidence type="ECO:0000313" key="8">
    <source>
        <dbReference type="EMBL" id="SMC31503.1"/>
    </source>
</evidence>
<comment type="subcellular location">
    <subcellularLocation>
        <location evidence="6">Cytoplasm</location>
    </subcellularLocation>
</comment>
<accession>A0A1W1Y5T4</accession>
<name>A0A1W1Y5T4_9LACT</name>
<dbReference type="PROSITE" id="PS01076">
    <property type="entry name" value="ACETATE_KINASE_2"/>
    <property type="match status" value="1"/>
</dbReference>
<comment type="similarity">
    <text evidence="1 6 7">Belongs to the acetokinase family.</text>
</comment>
<dbReference type="AlphaFoldDB" id="A0A1W1Y5T4"/>
<evidence type="ECO:0000256" key="3">
    <source>
        <dbReference type="ARBA" id="ARBA00022741"/>
    </source>
</evidence>
<dbReference type="InterPro" id="IPR043129">
    <property type="entry name" value="ATPase_NBD"/>
</dbReference>
<feature type="site" description="Transition state stabilizer" evidence="6">
    <location>
        <position position="240"/>
    </location>
</feature>
<dbReference type="RefSeq" id="WP_084097972.1">
    <property type="nucleotide sequence ID" value="NZ_FWXK01000002.1"/>
</dbReference>
<dbReference type="PANTHER" id="PTHR21060">
    <property type="entry name" value="ACETATE KINASE"/>
    <property type="match status" value="1"/>
</dbReference>
<evidence type="ECO:0000256" key="4">
    <source>
        <dbReference type="ARBA" id="ARBA00022777"/>
    </source>
</evidence>
<keyword evidence="5 6" id="KW-0067">ATP-binding</keyword>
<feature type="binding site" evidence="6">
    <location>
        <position position="15"/>
    </location>
    <ligand>
        <name>ATP</name>
        <dbReference type="ChEBI" id="CHEBI:30616"/>
    </ligand>
</feature>
<gene>
    <name evidence="6" type="primary">ackA</name>
    <name evidence="8" type="ORF">SAMN04487984_0378</name>
</gene>
<evidence type="ECO:0000256" key="6">
    <source>
        <dbReference type="HAMAP-Rule" id="MF_00020"/>
    </source>
</evidence>
<organism evidence="8 9">
    <name type="scientific">Aerococcus suis</name>
    <dbReference type="NCBI Taxonomy" id="371602"/>
    <lineage>
        <taxon>Bacteria</taxon>
        <taxon>Bacillati</taxon>
        <taxon>Bacillota</taxon>
        <taxon>Bacilli</taxon>
        <taxon>Lactobacillales</taxon>
        <taxon>Aerococcaceae</taxon>
        <taxon>Aerococcus</taxon>
    </lineage>
</organism>
<dbReference type="NCBIfam" id="TIGR00016">
    <property type="entry name" value="ackA"/>
    <property type="match status" value="1"/>
</dbReference>
<feature type="binding site" evidence="6">
    <location>
        <position position="90"/>
    </location>
    <ligand>
        <name>substrate</name>
    </ligand>
</feature>
<dbReference type="PROSITE" id="PS01075">
    <property type="entry name" value="ACETATE_KINASE_1"/>
    <property type="match status" value="1"/>
</dbReference>
<feature type="binding site" evidence="6">
    <location>
        <position position="384"/>
    </location>
    <ligand>
        <name>Mg(2+)</name>
        <dbReference type="ChEBI" id="CHEBI:18420"/>
    </ligand>
</feature>
<sequence>MSKVIAVNAGSSSLKFTIFEVPSEEVVSSGLVDRIGIGDSNIEIKYGNGEKYEDVTDVKDHEQAINLLLEQLLELHIIDSYDEIAGTGHRIVAGGEIFKDSALLDDEGIQQVEDLADFAPLHNKAEAQGIRAFQKVLPGKPTVGVFDTSFHTTMPEKAYLYSIPMKYYEEHGARRYGAHGTSHRYVANRAAELMGKDIEDLKIITCHLGNGGSITAVDGGKSVDTSMGFTPLAGITMGTRSGDIDASLVSYIMEKEGISDIKEMVNILNNKSGLLGLSGVSSDMRDVESAAADGNHNAQTALDIFYDRVQKYIASYIAVMGGVDAIVFTAGIGENSASTRAGIINEQMDWFGIRLDADKNDTREEAEISAEDSRVKLFTIPTDEELMIVRDTVRLGNITD</sequence>
<feature type="binding site" evidence="6">
    <location>
        <begin position="207"/>
        <end position="211"/>
    </location>
    <ligand>
        <name>ATP</name>
        <dbReference type="ChEBI" id="CHEBI:30616"/>
    </ligand>
</feature>
<keyword evidence="6" id="KW-0479">Metal-binding</keyword>
<dbReference type="OrthoDB" id="9802453at2"/>
<feature type="binding site" evidence="6">
    <location>
        <position position="8"/>
    </location>
    <ligand>
        <name>Mg(2+)</name>
        <dbReference type="ChEBI" id="CHEBI:18420"/>
    </ligand>
</feature>
<dbReference type="Gene3D" id="3.30.420.40">
    <property type="match status" value="2"/>
</dbReference>
<dbReference type="GO" id="GO:0008776">
    <property type="term" value="F:acetate kinase activity"/>
    <property type="evidence" value="ECO:0007669"/>
    <property type="project" value="UniProtKB-UniRule"/>
</dbReference>
<keyword evidence="4 6" id="KW-0418">Kinase</keyword>
<dbReference type="Pfam" id="PF00871">
    <property type="entry name" value="Acetate_kinase"/>
    <property type="match status" value="1"/>
</dbReference>
<dbReference type="PANTHER" id="PTHR21060:SF15">
    <property type="entry name" value="ACETATE KINASE-RELATED"/>
    <property type="match status" value="1"/>
</dbReference>
<comment type="cofactor">
    <cofactor evidence="6">
        <name>Mg(2+)</name>
        <dbReference type="ChEBI" id="CHEBI:18420"/>
    </cofactor>
    <cofactor evidence="6">
        <name>Mn(2+)</name>
        <dbReference type="ChEBI" id="CHEBI:29035"/>
    </cofactor>
    <text evidence="6">Mg(2+). Can also accept Mn(2+).</text>
</comment>
<feature type="site" description="Transition state stabilizer" evidence="6">
    <location>
        <position position="179"/>
    </location>
</feature>
<comment type="pathway">
    <text evidence="6">Metabolic intermediate biosynthesis; acetyl-CoA biosynthesis; acetyl-CoA from acetate: step 1/2.</text>
</comment>
<dbReference type="UniPathway" id="UPA00340">
    <property type="reaction ID" value="UER00458"/>
</dbReference>
<keyword evidence="6" id="KW-0963">Cytoplasm</keyword>
<dbReference type="Proteomes" id="UP000243884">
    <property type="component" value="Unassembled WGS sequence"/>
</dbReference>
<dbReference type="GO" id="GO:0005524">
    <property type="term" value="F:ATP binding"/>
    <property type="evidence" value="ECO:0007669"/>
    <property type="project" value="UniProtKB-KW"/>
</dbReference>
<dbReference type="HAMAP" id="MF_00020">
    <property type="entry name" value="Acetate_kinase"/>
    <property type="match status" value="1"/>
</dbReference>
<dbReference type="GO" id="GO:0000287">
    <property type="term" value="F:magnesium ion binding"/>
    <property type="evidence" value="ECO:0007669"/>
    <property type="project" value="UniProtKB-UniRule"/>
</dbReference>
<comment type="function">
    <text evidence="6">Catalyzes the formation of acetyl phosphate from acetate and ATP. Can also catalyze the reverse reaction.</text>
</comment>
<dbReference type="EC" id="2.7.2.1" evidence="6"/>
<feature type="binding site" evidence="6">
    <location>
        <begin position="283"/>
        <end position="285"/>
    </location>
    <ligand>
        <name>ATP</name>
        <dbReference type="ChEBI" id="CHEBI:30616"/>
    </ligand>
</feature>
<dbReference type="SUPFAM" id="SSF53067">
    <property type="entry name" value="Actin-like ATPase domain"/>
    <property type="match status" value="2"/>
</dbReference>
<dbReference type="InterPro" id="IPR004372">
    <property type="entry name" value="Ac/propionate_kinase"/>
</dbReference>
<keyword evidence="3 6" id="KW-0547">Nucleotide-binding</keyword>
<protein>
    <recommendedName>
        <fullName evidence="6">Acetate kinase</fullName>
        <ecNumber evidence="6">2.7.2.1</ecNumber>
    </recommendedName>
    <alternativeName>
        <fullName evidence="6">Acetokinase</fullName>
    </alternativeName>
</protein>
<dbReference type="CDD" id="cd24010">
    <property type="entry name" value="ASKHA_NBD_AcK_PK"/>
    <property type="match status" value="1"/>
</dbReference>
<dbReference type="GO" id="GO:0005737">
    <property type="term" value="C:cytoplasm"/>
    <property type="evidence" value="ECO:0007669"/>
    <property type="project" value="UniProtKB-SubCell"/>
</dbReference>
<evidence type="ECO:0000256" key="2">
    <source>
        <dbReference type="ARBA" id="ARBA00022679"/>
    </source>
</evidence>
<dbReference type="InterPro" id="IPR000890">
    <property type="entry name" value="Aliphatic_acid_kin_short-chain"/>
</dbReference>
<dbReference type="EMBL" id="FWXK01000002">
    <property type="protein sequence ID" value="SMC31503.1"/>
    <property type="molecule type" value="Genomic_DNA"/>
</dbReference>
<keyword evidence="6" id="KW-0460">Magnesium</keyword>
<dbReference type="STRING" id="371602.SAMN04487984_0378"/>
<dbReference type="PRINTS" id="PR00471">
    <property type="entry name" value="ACETATEKNASE"/>
</dbReference>
<keyword evidence="9" id="KW-1185">Reference proteome</keyword>
<dbReference type="PIRSF" id="PIRSF000722">
    <property type="entry name" value="Acetate_prop_kin"/>
    <property type="match status" value="1"/>
</dbReference>
<evidence type="ECO:0000313" key="9">
    <source>
        <dbReference type="Proteomes" id="UP000243884"/>
    </source>
</evidence>
<comment type="subunit">
    <text evidence="6">Homodimer.</text>
</comment>
<comment type="catalytic activity">
    <reaction evidence="6">
        <text>acetate + ATP = acetyl phosphate + ADP</text>
        <dbReference type="Rhea" id="RHEA:11352"/>
        <dbReference type="ChEBI" id="CHEBI:22191"/>
        <dbReference type="ChEBI" id="CHEBI:30089"/>
        <dbReference type="ChEBI" id="CHEBI:30616"/>
        <dbReference type="ChEBI" id="CHEBI:456216"/>
        <dbReference type="EC" id="2.7.2.1"/>
    </reaction>
</comment>
<dbReference type="GO" id="GO:0006083">
    <property type="term" value="P:acetate metabolic process"/>
    <property type="evidence" value="ECO:0007669"/>
    <property type="project" value="TreeGrafter"/>
</dbReference>
<feature type="active site" description="Proton donor/acceptor" evidence="6">
    <location>
        <position position="147"/>
    </location>
</feature>